<protein>
    <recommendedName>
        <fullName evidence="2">Retrotransposon gag domain-containing protein</fullName>
    </recommendedName>
</protein>
<comment type="caution">
    <text evidence="4">The sequence shown here is derived from an EMBL/GenBank/DDBJ whole genome shotgun (WGS) entry which is preliminary data.</text>
</comment>
<evidence type="ECO:0000313" key="3">
    <source>
        <dbReference type="EMBL" id="CAF1394658.1"/>
    </source>
</evidence>
<dbReference type="Pfam" id="PF03732">
    <property type="entry name" value="Retrotrans_gag"/>
    <property type="match status" value="1"/>
</dbReference>
<reference evidence="4" key="1">
    <citation type="submission" date="2021-02" db="EMBL/GenBank/DDBJ databases">
        <authorList>
            <person name="Nowell W R."/>
        </authorList>
    </citation>
    <scope>NUCLEOTIDE SEQUENCE</scope>
</reference>
<evidence type="ECO:0000313" key="4">
    <source>
        <dbReference type="EMBL" id="CAF1576992.1"/>
    </source>
</evidence>
<dbReference type="Proteomes" id="UP000681722">
    <property type="component" value="Unassembled WGS sequence"/>
</dbReference>
<proteinExistence type="predicted"/>
<dbReference type="PANTHER" id="PTHR33223:SF6">
    <property type="entry name" value="CCHC-TYPE DOMAIN-CONTAINING PROTEIN"/>
    <property type="match status" value="1"/>
</dbReference>
<dbReference type="Proteomes" id="UP000682733">
    <property type="component" value="Unassembled WGS sequence"/>
</dbReference>
<dbReference type="InterPro" id="IPR005162">
    <property type="entry name" value="Retrotrans_gag_dom"/>
</dbReference>
<evidence type="ECO:0000256" key="1">
    <source>
        <dbReference type="SAM" id="MobiDB-lite"/>
    </source>
</evidence>
<feature type="compositionally biased region" description="Basic and acidic residues" evidence="1">
    <location>
        <begin position="230"/>
        <end position="244"/>
    </location>
</feature>
<evidence type="ECO:0000313" key="7">
    <source>
        <dbReference type="Proteomes" id="UP000663829"/>
    </source>
</evidence>
<name>A0A815YX85_9BILA</name>
<dbReference type="Proteomes" id="UP000663829">
    <property type="component" value="Unassembled WGS sequence"/>
</dbReference>
<feature type="domain" description="Retrotransposon gag" evidence="2">
    <location>
        <begin position="88"/>
        <end position="180"/>
    </location>
</feature>
<dbReference type="EMBL" id="CAJNOK010025810">
    <property type="protein sequence ID" value="CAF1394658.1"/>
    <property type="molecule type" value="Genomic_DNA"/>
</dbReference>
<evidence type="ECO:0000313" key="5">
    <source>
        <dbReference type="EMBL" id="CAF4202079.1"/>
    </source>
</evidence>
<accession>A0A815YX85</accession>
<feature type="region of interest" description="Disordered" evidence="1">
    <location>
        <begin position="218"/>
        <end position="250"/>
    </location>
</feature>
<evidence type="ECO:0000313" key="6">
    <source>
        <dbReference type="EMBL" id="CAF4442516.1"/>
    </source>
</evidence>
<evidence type="ECO:0000259" key="2">
    <source>
        <dbReference type="Pfam" id="PF03732"/>
    </source>
</evidence>
<dbReference type="PANTHER" id="PTHR33223">
    <property type="entry name" value="CCHC-TYPE DOMAIN-CONTAINING PROTEIN"/>
    <property type="match status" value="1"/>
</dbReference>
<dbReference type="OrthoDB" id="8026949at2759"/>
<dbReference type="Proteomes" id="UP000677228">
    <property type="component" value="Unassembled WGS sequence"/>
</dbReference>
<dbReference type="EMBL" id="CAJOBC010096765">
    <property type="protein sequence ID" value="CAF4442516.1"/>
    <property type="molecule type" value="Genomic_DNA"/>
</dbReference>
<sequence length="275" mass="31222">MRAGSSAAAVERPVDSPLPPLISSDLNITTITSPLIGAGSTIARHLKPADFPTFTGKESEDIDEWIAQVSAIKEYSATNDSEILTVLPLVLRDTALRWFTNLGETRRTTLRSWGIWQHALRQAFRPPNYQTKTLRKLKYRVLTAEESVTDYFYDKCRLLRAVFGDDVNDHTMVSDIVDGLPSDLKMFVLTRVTPKTSVEELRRILIDFDSVMRESVGDNIQVENQKPAHKLKEDHPQSRPRDQNRFNTIPPTPCPICRGSHWKNECPHRKKVDAT</sequence>
<dbReference type="EMBL" id="CAJOBA010047523">
    <property type="protein sequence ID" value="CAF4202079.1"/>
    <property type="molecule type" value="Genomic_DNA"/>
</dbReference>
<keyword evidence="7" id="KW-1185">Reference proteome</keyword>
<organism evidence="4 7">
    <name type="scientific">Didymodactylos carnosus</name>
    <dbReference type="NCBI Taxonomy" id="1234261"/>
    <lineage>
        <taxon>Eukaryota</taxon>
        <taxon>Metazoa</taxon>
        <taxon>Spiralia</taxon>
        <taxon>Gnathifera</taxon>
        <taxon>Rotifera</taxon>
        <taxon>Eurotatoria</taxon>
        <taxon>Bdelloidea</taxon>
        <taxon>Philodinida</taxon>
        <taxon>Philodinidae</taxon>
        <taxon>Didymodactylos</taxon>
    </lineage>
</organism>
<dbReference type="EMBL" id="CAJNOQ010030868">
    <property type="protein sequence ID" value="CAF1576992.1"/>
    <property type="molecule type" value="Genomic_DNA"/>
</dbReference>
<dbReference type="AlphaFoldDB" id="A0A815YX85"/>
<gene>
    <name evidence="4" type="ORF">GPM918_LOCUS40802</name>
    <name evidence="3" type="ORF">OVA965_LOCUS32746</name>
    <name evidence="6" type="ORF">SRO942_LOCUS41783</name>
    <name evidence="5" type="ORF">TMI583_LOCUS33609</name>
</gene>